<dbReference type="EMBL" id="CP036264">
    <property type="protein sequence ID" value="QEF98909.1"/>
    <property type="molecule type" value="Genomic_DNA"/>
</dbReference>
<gene>
    <name evidence="2" type="ORF">Mal15_29670</name>
</gene>
<proteinExistence type="predicted"/>
<sequence precursor="true">MSRLLIGLLTLGVFCPALIAQEAAALPNIPRQPMLAQVHRLIEAMDVVGNPFDAETIDRLTALKSLPDDQQVVAEVQQLLDPYCLAIVDVQPEGAPKVRPGSAKRELLEQGWRTFLVKVINTPRRTNRLLIESPNARPLPHAPADEIPSRWMQISSFDGQPMRPDLSGLPLEYRIVQVYSRDVGTKNAALEFTVSSGPGDDGELFREWRFDKDTDGWHAMNQCEIKAENGSLQFQSTGEDPFMGAEVEGRGGPLILRFWANCEEGGIGQLFWWTKDLPQATGDRQTNFVIHKGKDHLYEIPFHVDGTLAGVRLDPLVRPGNVRIDWIYLYAATRSENWAKLDVDFDCVPATQVTFRVFDAEGKPGFGKFEIRDNKGRIYPAQSKRLAPDFFFQRHIYRGDQETIQLPPGEYSIVCSRGPETIPESKTLTVGEEPVQFHYRVKRWIDPAKVGWWSGDHHIHAAGCLHYENPTQGVQPNDMIRHIMGEDLKVGCCLTWGPCFDYQKRFFTGEVAEQSRYPYTLRYDVEVSGFGSHMSGHLNLLNLKQQIYPGGESKDHWPTLGLNTLRWAKRQGAVCGPAHSSIGLSRFIGRVPNTADKDGPHGLPNFKIPAYDGIGANEFVVDVTHQVPGPDGQPVQAVDFISAMNTERVAEWNMWYHVLNCGIRVAASGETDFPCMSGERVGIGRVYAHVDRELTFAKWVQSIADGRSYVSDGNCHLMNYEATRTSTNQTLGVGQDGGELQVDSGDSVRLSVTAAARLPGSPEVPIELIVNGYPAQQQLLRADGSLQEILFEAEIQKSQWVAIRVFPHAHTNPIYVVCDGKPIRGPIDSIRWCLAGVDQCWKSKQPTYAEAEQQEAQAAYEHARTFYRRLLEEAPSQ</sequence>
<evidence type="ECO:0000313" key="3">
    <source>
        <dbReference type="Proteomes" id="UP000321353"/>
    </source>
</evidence>
<keyword evidence="1" id="KW-0732">Signal</keyword>
<dbReference type="KEGG" id="smam:Mal15_29670"/>
<dbReference type="RefSeq" id="WP_147868385.1">
    <property type="nucleotide sequence ID" value="NZ_CP036264.1"/>
</dbReference>
<protein>
    <submittedName>
        <fullName evidence="2">Uncharacterized protein</fullName>
    </submittedName>
</protein>
<feature type="signal peptide" evidence="1">
    <location>
        <begin position="1"/>
        <end position="19"/>
    </location>
</feature>
<evidence type="ECO:0000313" key="2">
    <source>
        <dbReference type="EMBL" id="QEF98909.1"/>
    </source>
</evidence>
<name>A0A5B9MEG0_9BACT</name>
<reference evidence="2 3" key="1">
    <citation type="submission" date="2019-02" db="EMBL/GenBank/DDBJ databases">
        <title>Planctomycetal bacteria perform biofilm scaping via a novel small molecule.</title>
        <authorList>
            <person name="Jeske O."/>
            <person name="Boedeker C."/>
            <person name="Wiegand S."/>
            <person name="Breitling P."/>
            <person name="Kallscheuer N."/>
            <person name="Jogler M."/>
            <person name="Rohde M."/>
            <person name="Petersen J."/>
            <person name="Medema M.H."/>
            <person name="Surup F."/>
            <person name="Jogler C."/>
        </authorList>
    </citation>
    <scope>NUCLEOTIDE SEQUENCE [LARGE SCALE GENOMIC DNA]</scope>
    <source>
        <strain evidence="2 3">Mal15</strain>
    </source>
</reference>
<keyword evidence="3" id="KW-1185">Reference proteome</keyword>
<evidence type="ECO:0000256" key="1">
    <source>
        <dbReference type="SAM" id="SignalP"/>
    </source>
</evidence>
<dbReference type="Proteomes" id="UP000321353">
    <property type="component" value="Chromosome"/>
</dbReference>
<dbReference type="NCBIfam" id="NF038032">
    <property type="entry name" value="CehA_McbA_metalo"/>
    <property type="match status" value="1"/>
</dbReference>
<dbReference type="AlphaFoldDB" id="A0A5B9MEG0"/>
<accession>A0A5B9MEG0</accession>
<organism evidence="2 3">
    <name type="scientific">Stieleria maiorica</name>
    <dbReference type="NCBI Taxonomy" id="2795974"/>
    <lineage>
        <taxon>Bacteria</taxon>
        <taxon>Pseudomonadati</taxon>
        <taxon>Planctomycetota</taxon>
        <taxon>Planctomycetia</taxon>
        <taxon>Pirellulales</taxon>
        <taxon>Pirellulaceae</taxon>
        <taxon>Stieleria</taxon>
    </lineage>
</organism>
<feature type="chain" id="PRO_5022935099" evidence="1">
    <location>
        <begin position="20"/>
        <end position="877"/>
    </location>
</feature>